<evidence type="ECO:0000256" key="1">
    <source>
        <dbReference type="SAM" id="MobiDB-lite"/>
    </source>
</evidence>
<sequence>MTPHAPHTIHKTRKTQETMTSQKNDLQPLMWNLATAQLDSSATGIPNSTNECTQPSLCNRGHCNSYIQQIQREMYARQSRASLLVMSRVLPG</sequence>
<feature type="region of interest" description="Disordered" evidence="1">
    <location>
        <begin position="1"/>
        <end position="22"/>
    </location>
</feature>
<name>A0A0A8Z9C0_ARUDO</name>
<organism evidence="2">
    <name type="scientific">Arundo donax</name>
    <name type="common">Giant reed</name>
    <name type="synonym">Donax arundinaceus</name>
    <dbReference type="NCBI Taxonomy" id="35708"/>
    <lineage>
        <taxon>Eukaryota</taxon>
        <taxon>Viridiplantae</taxon>
        <taxon>Streptophyta</taxon>
        <taxon>Embryophyta</taxon>
        <taxon>Tracheophyta</taxon>
        <taxon>Spermatophyta</taxon>
        <taxon>Magnoliopsida</taxon>
        <taxon>Liliopsida</taxon>
        <taxon>Poales</taxon>
        <taxon>Poaceae</taxon>
        <taxon>PACMAD clade</taxon>
        <taxon>Arundinoideae</taxon>
        <taxon>Arundineae</taxon>
        <taxon>Arundo</taxon>
    </lineage>
</organism>
<dbReference type="AlphaFoldDB" id="A0A0A8Z9C0"/>
<reference evidence="2" key="1">
    <citation type="submission" date="2014-09" db="EMBL/GenBank/DDBJ databases">
        <authorList>
            <person name="Magalhaes I.L.F."/>
            <person name="Oliveira U."/>
            <person name="Santos F.R."/>
            <person name="Vidigal T.H.D.A."/>
            <person name="Brescovit A.D."/>
            <person name="Santos A.J."/>
        </authorList>
    </citation>
    <scope>NUCLEOTIDE SEQUENCE</scope>
    <source>
        <tissue evidence="2">Shoot tissue taken approximately 20 cm above the soil surface</tissue>
    </source>
</reference>
<protein>
    <submittedName>
        <fullName evidence="2">Uncharacterized protein</fullName>
    </submittedName>
</protein>
<evidence type="ECO:0000313" key="2">
    <source>
        <dbReference type="EMBL" id="JAD34278.1"/>
    </source>
</evidence>
<reference evidence="2" key="2">
    <citation type="journal article" date="2015" name="Data Brief">
        <title>Shoot transcriptome of the giant reed, Arundo donax.</title>
        <authorList>
            <person name="Barrero R.A."/>
            <person name="Guerrero F.D."/>
            <person name="Moolhuijzen P."/>
            <person name="Goolsby J.A."/>
            <person name="Tidwell J."/>
            <person name="Bellgard S.E."/>
            <person name="Bellgard M.I."/>
        </authorList>
    </citation>
    <scope>NUCLEOTIDE SEQUENCE</scope>
    <source>
        <tissue evidence="2">Shoot tissue taken approximately 20 cm above the soil surface</tissue>
    </source>
</reference>
<dbReference type="EMBL" id="GBRH01263617">
    <property type="protein sequence ID" value="JAD34278.1"/>
    <property type="molecule type" value="Transcribed_RNA"/>
</dbReference>
<proteinExistence type="predicted"/>
<accession>A0A0A8Z9C0</accession>